<feature type="region of interest" description="Disordered" evidence="1">
    <location>
        <begin position="33"/>
        <end position="52"/>
    </location>
</feature>
<gene>
    <name evidence="3" type="ORF">H9862_08090</name>
</gene>
<feature type="compositionally biased region" description="Pro residues" evidence="1">
    <location>
        <begin position="359"/>
        <end position="368"/>
    </location>
</feature>
<protein>
    <recommendedName>
        <fullName evidence="5">DUF4440 domain-containing protein</fullName>
    </recommendedName>
</protein>
<sequence>MKSFFYSLLALSVAAAAAEAQVGNDALDAATRKHMAERDAANNPAPESPLRLPLQDRAREIAELAYNTWRVSHSNGGNLVAWENCTTRSRIRKVRNLIISQRGQYPQDYFREAQYMPSLDHFTYVGSVASCEGRTLAATYFGKMQLGEKGKPEDAAFVVLLVQEDGRWKVDQTRFFTLTRIPEVRKRLLARDTKVLLEQDGFHPYRALPDTPPLCPAPQLIGKIFVDCPGREIDLKINGISMHEFYDERRADVISGGLRRGANTISYTIRDLDGKERPAMAIGLFVMPETPGNTPVCVYDHILDGSDTAKSGSFTFTISNTQIASMNPKFKGEKPEPFHAVPLKQKPQQDAPQKSAPAAPAPPAPQPR</sequence>
<reference evidence="3" key="1">
    <citation type="journal article" date="2021" name="PeerJ">
        <title>Extensive microbial diversity within the chicken gut microbiome revealed by metagenomics and culture.</title>
        <authorList>
            <person name="Gilroy R."/>
            <person name="Ravi A."/>
            <person name="Getino M."/>
            <person name="Pursley I."/>
            <person name="Horton D.L."/>
            <person name="Alikhan N.F."/>
            <person name="Baker D."/>
            <person name="Gharbi K."/>
            <person name="Hall N."/>
            <person name="Watson M."/>
            <person name="Adriaenssens E.M."/>
            <person name="Foster-Nyarko E."/>
            <person name="Jarju S."/>
            <person name="Secka A."/>
            <person name="Antonio M."/>
            <person name="Oren A."/>
            <person name="Chaudhuri R.R."/>
            <person name="La Ragione R."/>
            <person name="Hildebrand F."/>
            <person name="Pallen M.J."/>
        </authorList>
    </citation>
    <scope>NUCLEOTIDE SEQUENCE</scope>
    <source>
        <strain evidence="3">14975</strain>
    </source>
</reference>
<feature type="compositionally biased region" description="Low complexity" evidence="1">
    <location>
        <begin position="342"/>
        <end position="358"/>
    </location>
</feature>
<dbReference type="EMBL" id="DXFQ01000152">
    <property type="protein sequence ID" value="HIX20541.1"/>
    <property type="molecule type" value="Genomic_DNA"/>
</dbReference>
<dbReference type="AlphaFoldDB" id="A0A9D2AIJ7"/>
<feature type="signal peptide" evidence="2">
    <location>
        <begin position="1"/>
        <end position="17"/>
    </location>
</feature>
<evidence type="ECO:0000256" key="1">
    <source>
        <dbReference type="SAM" id="MobiDB-lite"/>
    </source>
</evidence>
<organism evidence="3 4">
    <name type="scientific">Candidatus Akkermansia intestinigallinarum</name>
    <dbReference type="NCBI Taxonomy" id="2838431"/>
    <lineage>
        <taxon>Bacteria</taxon>
        <taxon>Pseudomonadati</taxon>
        <taxon>Verrucomicrobiota</taxon>
        <taxon>Verrucomicrobiia</taxon>
        <taxon>Verrucomicrobiales</taxon>
        <taxon>Akkermansiaceae</taxon>
        <taxon>Akkermansia</taxon>
    </lineage>
</organism>
<evidence type="ECO:0000313" key="3">
    <source>
        <dbReference type="EMBL" id="HIX20541.1"/>
    </source>
</evidence>
<dbReference type="Proteomes" id="UP000823964">
    <property type="component" value="Unassembled WGS sequence"/>
</dbReference>
<name>A0A9D2AIJ7_9BACT</name>
<evidence type="ECO:0000256" key="2">
    <source>
        <dbReference type="SAM" id="SignalP"/>
    </source>
</evidence>
<evidence type="ECO:0000313" key="4">
    <source>
        <dbReference type="Proteomes" id="UP000823964"/>
    </source>
</evidence>
<feature type="chain" id="PRO_5039103824" description="DUF4440 domain-containing protein" evidence="2">
    <location>
        <begin position="18"/>
        <end position="368"/>
    </location>
</feature>
<accession>A0A9D2AIJ7</accession>
<evidence type="ECO:0008006" key="5">
    <source>
        <dbReference type="Google" id="ProtNLM"/>
    </source>
</evidence>
<reference evidence="3" key="2">
    <citation type="submission" date="2021-04" db="EMBL/GenBank/DDBJ databases">
        <authorList>
            <person name="Gilroy R."/>
        </authorList>
    </citation>
    <scope>NUCLEOTIDE SEQUENCE</scope>
    <source>
        <strain evidence="3">14975</strain>
    </source>
</reference>
<feature type="region of interest" description="Disordered" evidence="1">
    <location>
        <begin position="327"/>
        <end position="368"/>
    </location>
</feature>
<comment type="caution">
    <text evidence="3">The sequence shown here is derived from an EMBL/GenBank/DDBJ whole genome shotgun (WGS) entry which is preliminary data.</text>
</comment>
<proteinExistence type="predicted"/>
<keyword evidence="2" id="KW-0732">Signal</keyword>